<accession>A0ABV0PGW9</accession>
<feature type="non-terminal residue" evidence="2">
    <location>
        <position position="1"/>
    </location>
</feature>
<protein>
    <recommendedName>
        <fullName evidence="4">Myristoylated alanine-rich C-kinase substrate</fullName>
    </recommendedName>
</protein>
<dbReference type="Proteomes" id="UP001476798">
    <property type="component" value="Unassembled WGS sequence"/>
</dbReference>
<feature type="compositionally biased region" description="Acidic residues" evidence="1">
    <location>
        <begin position="51"/>
        <end position="64"/>
    </location>
</feature>
<dbReference type="EMBL" id="JAHRIO010072734">
    <property type="protein sequence ID" value="MEQ2182661.1"/>
    <property type="molecule type" value="Genomic_DNA"/>
</dbReference>
<evidence type="ECO:0000313" key="2">
    <source>
        <dbReference type="EMBL" id="MEQ2182661.1"/>
    </source>
</evidence>
<evidence type="ECO:0000256" key="1">
    <source>
        <dbReference type="SAM" id="MobiDB-lite"/>
    </source>
</evidence>
<reference evidence="2 3" key="1">
    <citation type="submission" date="2021-06" db="EMBL/GenBank/DDBJ databases">
        <authorList>
            <person name="Palmer J.M."/>
        </authorList>
    </citation>
    <scope>NUCLEOTIDE SEQUENCE [LARGE SCALE GENOMIC DNA]</scope>
    <source>
        <strain evidence="2 3">GA_2019</strain>
        <tissue evidence="2">Muscle</tissue>
    </source>
</reference>
<feature type="compositionally biased region" description="Basic and acidic residues" evidence="1">
    <location>
        <begin position="75"/>
        <end position="88"/>
    </location>
</feature>
<evidence type="ECO:0008006" key="4">
    <source>
        <dbReference type="Google" id="ProtNLM"/>
    </source>
</evidence>
<proteinExistence type="predicted"/>
<organism evidence="2 3">
    <name type="scientific">Goodea atripinnis</name>
    <dbReference type="NCBI Taxonomy" id="208336"/>
    <lineage>
        <taxon>Eukaryota</taxon>
        <taxon>Metazoa</taxon>
        <taxon>Chordata</taxon>
        <taxon>Craniata</taxon>
        <taxon>Vertebrata</taxon>
        <taxon>Euteleostomi</taxon>
        <taxon>Actinopterygii</taxon>
        <taxon>Neopterygii</taxon>
        <taxon>Teleostei</taxon>
        <taxon>Neoteleostei</taxon>
        <taxon>Acanthomorphata</taxon>
        <taxon>Ovalentaria</taxon>
        <taxon>Atherinomorphae</taxon>
        <taxon>Cyprinodontiformes</taxon>
        <taxon>Goodeidae</taxon>
        <taxon>Goodea</taxon>
    </lineage>
</organism>
<keyword evidence="3" id="KW-1185">Reference proteome</keyword>
<gene>
    <name evidence="2" type="ORF">GOODEAATRI_024571</name>
</gene>
<name>A0ABV0PGW9_9TELE</name>
<comment type="caution">
    <text evidence="2">The sequence shown here is derived from an EMBL/GenBank/DDBJ whole genome shotgun (WGS) entry which is preliminary data.</text>
</comment>
<sequence length="190" mass="19869">EEAATEEGKDFKSAKAKRSHFGRAVSLKNFIMRKGKSSSVDQGEGAKAEEEAAEGGDAAEEGGADGEATTVTEETNDKEAAAEDKTVAEESGAEAVKELEQTQIEAPETNGETGCSNGVAEENATENHHEDKTTDSSPVKKSMEAGGVKDEANAKIINATAAVNSATNQLERELSVNNGLNGGYEADVRY</sequence>
<feature type="region of interest" description="Disordered" evidence="1">
    <location>
        <begin position="27"/>
        <end position="148"/>
    </location>
</feature>
<feature type="compositionally biased region" description="Basic and acidic residues" evidence="1">
    <location>
        <begin position="125"/>
        <end position="134"/>
    </location>
</feature>
<evidence type="ECO:0000313" key="3">
    <source>
        <dbReference type="Proteomes" id="UP001476798"/>
    </source>
</evidence>